<dbReference type="AlphaFoldDB" id="A0A4Q2S3U9"/>
<protein>
    <recommendedName>
        <fullName evidence="3">DUF6458 domain-containing protein</fullName>
    </recommendedName>
</protein>
<organism evidence="4 5">
    <name type="scientific">Nocardioides glacieisoli</name>
    <dbReference type="NCBI Taxonomy" id="1168730"/>
    <lineage>
        <taxon>Bacteria</taxon>
        <taxon>Bacillati</taxon>
        <taxon>Actinomycetota</taxon>
        <taxon>Actinomycetes</taxon>
        <taxon>Propionibacteriales</taxon>
        <taxon>Nocardioidaceae</taxon>
        <taxon>Nocardioides</taxon>
    </lineage>
</organism>
<name>A0A4Q2S3U9_9ACTN</name>
<proteinExistence type="predicted"/>
<evidence type="ECO:0000313" key="5">
    <source>
        <dbReference type="Proteomes" id="UP000291838"/>
    </source>
</evidence>
<sequence>MGFGGPIGLIVVGLILALAFDQQQVGPLEIVTLGWILVVAGVLWLVLTIAQQNTKRRHTTTATTTDAQGRQATTQRTDESDPPPPPAV</sequence>
<keyword evidence="2" id="KW-1133">Transmembrane helix</keyword>
<dbReference type="InterPro" id="IPR045597">
    <property type="entry name" value="DUF6458"/>
</dbReference>
<evidence type="ECO:0000256" key="2">
    <source>
        <dbReference type="SAM" id="Phobius"/>
    </source>
</evidence>
<feature type="region of interest" description="Disordered" evidence="1">
    <location>
        <begin position="53"/>
        <end position="88"/>
    </location>
</feature>
<evidence type="ECO:0000259" key="3">
    <source>
        <dbReference type="Pfam" id="PF20059"/>
    </source>
</evidence>
<gene>
    <name evidence="4" type="ORF">EUA06_01745</name>
</gene>
<dbReference type="OrthoDB" id="3789389at2"/>
<evidence type="ECO:0000313" key="4">
    <source>
        <dbReference type="EMBL" id="RYB96327.1"/>
    </source>
</evidence>
<evidence type="ECO:0000256" key="1">
    <source>
        <dbReference type="SAM" id="MobiDB-lite"/>
    </source>
</evidence>
<comment type="caution">
    <text evidence="4">The sequence shown here is derived from an EMBL/GenBank/DDBJ whole genome shotgun (WGS) entry which is preliminary data.</text>
</comment>
<keyword evidence="5" id="KW-1185">Reference proteome</keyword>
<feature type="compositionally biased region" description="Low complexity" evidence="1">
    <location>
        <begin position="60"/>
        <end position="75"/>
    </location>
</feature>
<accession>A0A4Q2S3U9</accession>
<dbReference type="Proteomes" id="UP000291838">
    <property type="component" value="Unassembled WGS sequence"/>
</dbReference>
<reference evidence="4 5" key="1">
    <citation type="submission" date="2019-01" db="EMBL/GenBank/DDBJ databases">
        <title>Novel species of Nocardioides.</title>
        <authorList>
            <person name="Liu Q."/>
            <person name="Xin Y.-H."/>
        </authorList>
    </citation>
    <scope>NUCLEOTIDE SEQUENCE [LARGE SCALE GENOMIC DNA]</scope>
    <source>
        <strain evidence="4 5">HLT3-15</strain>
    </source>
</reference>
<keyword evidence="2" id="KW-0812">Transmembrane</keyword>
<dbReference type="EMBL" id="SDWS01000001">
    <property type="protein sequence ID" value="RYB96327.1"/>
    <property type="molecule type" value="Genomic_DNA"/>
</dbReference>
<dbReference type="RefSeq" id="WP_129473276.1">
    <property type="nucleotide sequence ID" value="NZ_SDWS01000001.1"/>
</dbReference>
<keyword evidence="2" id="KW-0472">Membrane</keyword>
<feature type="transmembrane region" description="Helical" evidence="2">
    <location>
        <begin position="29"/>
        <end position="50"/>
    </location>
</feature>
<dbReference type="Pfam" id="PF20059">
    <property type="entry name" value="DUF6458"/>
    <property type="match status" value="1"/>
</dbReference>
<feature type="domain" description="DUF6458" evidence="3">
    <location>
        <begin position="1"/>
        <end position="79"/>
    </location>
</feature>